<comment type="subcellular location">
    <subcellularLocation>
        <location evidence="1">Nucleus</location>
    </subcellularLocation>
</comment>
<evidence type="ECO:0000313" key="7">
    <source>
        <dbReference type="Proteomes" id="UP001237642"/>
    </source>
</evidence>
<dbReference type="EMBL" id="JAUIZM010000011">
    <property type="protein sequence ID" value="KAK1357450.1"/>
    <property type="molecule type" value="Genomic_DNA"/>
</dbReference>
<comment type="caution">
    <text evidence="6">The sequence shown here is derived from an EMBL/GenBank/DDBJ whole genome shotgun (WGS) entry which is preliminary data.</text>
</comment>
<dbReference type="GO" id="GO:0005634">
    <property type="term" value="C:nucleus"/>
    <property type="evidence" value="ECO:0007669"/>
    <property type="project" value="UniProtKB-SubCell"/>
</dbReference>
<keyword evidence="2" id="KW-0805">Transcription regulation</keyword>
<reference evidence="6" key="2">
    <citation type="submission" date="2023-05" db="EMBL/GenBank/DDBJ databases">
        <authorList>
            <person name="Schelkunov M.I."/>
        </authorList>
    </citation>
    <scope>NUCLEOTIDE SEQUENCE</scope>
    <source>
        <strain evidence="6">Hsosn_3</strain>
        <tissue evidence="6">Leaf</tissue>
    </source>
</reference>
<evidence type="ECO:0000313" key="6">
    <source>
        <dbReference type="EMBL" id="KAK1357450.1"/>
    </source>
</evidence>
<dbReference type="GO" id="GO:0003677">
    <property type="term" value="F:DNA binding"/>
    <property type="evidence" value="ECO:0007669"/>
    <property type="project" value="UniProtKB-KW"/>
</dbReference>
<organism evidence="6 7">
    <name type="scientific">Heracleum sosnowskyi</name>
    <dbReference type="NCBI Taxonomy" id="360622"/>
    <lineage>
        <taxon>Eukaryota</taxon>
        <taxon>Viridiplantae</taxon>
        <taxon>Streptophyta</taxon>
        <taxon>Embryophyta</taxon>
        <taxon>Tracheophyta</taxon>
        <taxon>Spermatophyta</taxon>
        <taxon>Magnoliopsida</taxon>
        <taxon>eudicotyledons</taxon>
        <taxon>Gunneridae</taxon>
        <taxon>Pentapetalae</taxon>
        <taxon>asterids</taxon>
        <taxon>campanulids</taxon>
        <taxon>Apiales</taxon>
        <taxon>Apiaceae</taxon>
        <taxon>Apioideae</taxon>
        <taxon>apioid superclade</taxon>
        <taxon>Tordylieae</taxon>
        <taxon>Tordyliinae</taxon>
        <taxon>Heracleum</taxon>
    </lineage>
</organism>
<evidence type="ECO:0000256" key="2">
    <source>
        <dbReference type="ARBA" id="ARBA00023015"/>
    </source>
</evidence>
<gene>
    <name evidence="6" type="ORF">POM88_050706</name>
</gene>
<evidence type="ECO:0000256" key="5">
    <source>
        <dbReference type="ARBA" id="ARBA00023242"/>
    </source>
</evidence>
<accession>A0AAD8M0M9</accession>
<keyword evidence="3" id="KW-0238">DNA-binding</keyword>
<keyword evidence="4" id="KW-0804">Transcription</keyword>
<reference evidence="6" key="1">
    <citation type="submission" date="2023-02" db="EMBL/GenBank/DDBJ databases">
        <title>Genome of toxic invasive species Heracleum sosnowskyi carries increased number of genes despite the absence of recent whole-genome duplications.</title>
        <authorList>
            <person name="Schelkunov M."/>
            <person name="Shtratnikova V."/>
            <person name="Makarenko M."/>
            <person name="Klepikova A."/>
            <person name="Omelchenko D."/>
            <person name="Novikova G."/>
            <person name="Obukhova E."/>
            <person name="Bogdanov V."/>
            <person name="Penin A."/>
            <person name="Logacheva M."/>
        </authorList>
    </citation>
    <scope>NUCLEOTIDE SEQUENCE</scope>
    <source>
        <strain evidence="6">Hsosn_3</strain>
        <tissue evidence="6">Leaf</tissue>
    </source>
</reference>
<dbReference type="Gene3D" id="2.40.330.10">
    <property type="entry name" value="DNA-binding pseudobarrel domain"/>
    <property type="match status" value="1"/>
</dbReference>
<evidence type="ECO:0000256" key="1">
    <source>
        <dbReference type="ARBA" id="ARBA00004123"/>
    </source>
</evidence>
<proteinExistence type="predicted"/>
<name>A0AAD8M0M9_9APIA</name>
<keyword evidence="7" id="KW-1185">Reference proteome</keyword>
<dbReference type="SUPFAM" id="SSF101936">
    <property type="entry name" value="DNA-binding pseudobarrel domain"/>
    <property type="match status" value="1"/>
</dbReference>
<dbReference type="Proteomes" id="UP001237642">
    <property type="component" value="Unassembled WGS sequence"/>
</dbReference>
<protein>
    <submittedName>
        <fullName evidence="6">Uncharacterized protein</fullName>
    </submittedName>
</protein>
<evidence type="ECO:0000256" key="4">
    <source>
        <dbReference type="ARBA" id="ARBA00023163"/>
    </source>
</evidence>
<dbReference type="InterPro" id="IPR015300">
    <property type="entry name" value="DNA-bd_pseudobarrel_sf"/>
</dbReference>
<keyword evidence="5" id="KW-0539">Nucleus</keyword>
<dbReference type="AlphaFoldDB" id="A0AAD8M0M9"/>
<sequence length="161" mass="18542">MGSNMIVYKERFPMFMRFATYDEIENNELIIPHRFIKWFGNDIPNSVTIALENGEVIQGSFSKADKKIYDMLPIIKKEYVQLFDILMFTYCGEDRFKVYVFDKSKVEKKFEQLVMANEDGSEGTDDDLENIPNVQEMNNIDGGFSVALSHSNVNESSHGVV</sequence>
<evidence type="ECO:0000256" key="3">
    <source>
        <dbReference type="ARBA" id="ARBA00023125"/>
    </source>
</evidence>